<organism evidence="2 3">
    <name type="scientific">Candidatus Doudnabacteria bacterium RIFCSPHIGHO2_02_FULL_46_11</name>
    <dbReference type="NCBI Taxonomy" id="1817832"/>
    <lineage>
        <taxon>Bacteria</taxon>
        <taxon>Candidatus Doudnaibacteriota</taxon>
    </lineage>
</organism>
<evidence type="ECO:0000313" key="3">
    <source>
        <dbReference type="Proteomes" id="UP000176786"/>
    </source>
</evidence>
<proteinExistence type="predicted"/>
<name>A0A1F5P8D0_9BACT</name>
<feature type="region of interest" description="Disordered" evidence="1">
    <location>
        <begin position="63"/>
        <end position="82"/>
    </location>
</feature>
<gene>
    <name evidence="2" type="ORF">A3J48_01060</name>
</gene>
<comment type="caution">
    <text evidence="2">The sequence shown here is derived from an EMBL/GenBank/DDBJ whole genome shotgun (WGS) entry which is preliminary data.</text>
</comment>
<sequence length="82" mass="9888">MKKLCQFGLAKFFLTKANSRINYRIQPIIINSLNMELKKTKTRNPVRWDEMLGEIEDEIPSWARDREDEKKSSPRKDYLNWN</sequence>
<evidence type="ECO:0000256" key="1">
    <source>
        <dbReference type="SAM" id="MobiDB-lite"/>
    </source>
</evidence>
<dbReference type="Proteomes" id="UP000176786">
    <property type="component" value="Unassembled WGS sequence"/>
</dbReference>
<dbReference type="STRING" id="1817832.A3J48_01060"/>
<accession>A0A1F5P8D0</accession>
<dbReference type="EMBL" id="MFES01000020">
    <property type="protein sequence ID" value="OGE85910.1"/>
    <property type="molecule type" value="Genomic_DNA"/>
</dbReference>
<protein>
    <submittedName>
        <fullName evidence="2">Uncharacterized protein</fullName>
    </submittedName>
</protein>
<dbReference type="AlphaFoldDB" id="A0A1F5P8D0"/>
<reference evidence="2 3" key="1">
    <citation type="journal article" date="2016" name="Nat. Commun.">
        <title>Thousands of microbial genomes shed light on interconnected biogeochemical processes in an aquifer system.</title>
        <authorList>
            <person name="Anantharaman K."/>
            <person name="Brown C.T."/>
            <person name="Hug L.A."/>
            <person name="Sharon I."/>
            <person name="Castelle C.J."/>
            <person name="Probst A.J."/>
            <person name="Thomas B.C."/>
            <person name="Singh A."/>
            <person name="Wilkins M.J."/>
            <person name="Karaoz U."/>
            <person name="Brodie E.L."/>
            <person name="Williams K.H."/>
            <person name="Hubbard S.S."/>
            <person name="Banfield J.F."/>
        </authorList>
    </citation>
    <scope>NUCLEOTIDE SEQUENCE [LARGE SCALE GENOMIC DNA]</scope>
</reference>
<evidence type="ECO:0000313" key="2">
    <source>
        <dbReference type="EMBL" id="OGE85910.1"/>
    </source>
</evidence>